<dbReference type="Proteomes" id="UP001596013">
    <property type="component" value="Unassembled WGS sequence"/>
</dbReference>
<organism evidence="1 2">
    <name type="scientific">Rhodanobacter umsongensis</name>
    <dbReference type="NCBI Taxonomy" id="633153"/>
    <lineage>
        <taxon>Bacteria</taxon>
        <taxon>Pseudomonadati</taxon>
        <taxon>Pseudomonadota</taxon>
        <taxon>Gammaproteobacteria</taxon>
        <taxon>Lysobacterales</taxon>
        <taxon>Rhodanobacteraceae</taxon>
        <taxon>Rhodanobacter</taxon>
    </lineage>
</organism>
<name>A0ABW0JGW9_9GAMM</name>
<dbReference type="EMBL" id="JBHSMK010000002">
    <property type="protein sequence ID" value="MFC5435076.1"/>
    <property type="molecule type" value="Genomic_DNA"/>
</dbReference>
<evidence type="ECO:0000313" key="2">
    <source>
        <dbReference type="Proteomes" id="UP001596013"/>
    </source>
</evidence>
<evidence type="ECO:0000313" key="1">
    <source>
        <dbReference type="EMBL" id="MFC5435076.1"/>
    </source>
</evidence>
<comment type="caution">
    <text evidence="1">The sequence shown here is derived from an EMBL/GenBank/DDBJ whole genome shotgun (WGS) entry which is preliminary data.</text>
</comment>
<accession>A0ABW0JGW9</accession>
<sequence>MPRSLSQTLAFTELAALRGHNSYNMRIIVRMVRQHDGESFVCGRNLPWQKR</sequence>
<keyword evidence="2" id="KW-1185">Reference proteome</keyword>
<dbReference type="RefSeq" id="WP_377301035.1">
    <property type="nucleotide sequence ID" value="NZ_JBHSMK010000002.1"/>
</dbReference>
<protein>
    <submittedName>
        <fullName evidence="1">Uncharacterized protein</fullName>
    </submittedName>
</protein>
<proteinExistence type="predicted"/>
<gene>
    <name evidence="1" type="ORF">ACFPME_00750</name>
</gene>
<reference evidence="2" key="1">
    <citation type="journal article" date="2019" name="Int. J. Syst. Evol. Microbiol.">
        <title>The Global Catalogue of Microorganisms (GCM) 10K type strain sequencing project: providing services to taxonomists for standard genome sequencing and annotation.</title>
        <authorList>
            <consortium name="The Broad Institute Genomics Platform"/>
            <consortium name="The Broad Institute Genome Sequencing Center for Infectious Disease"/>
            <person name="Wu L."/>
            <person name="Ma J."/>
        </authorList>
    </citation>
    <scope>NUCLEOTIDE SEQUENCE [LARGE SCALE GENOMIC DNA]</scope>
    <source>
        <strain evidence="2">JCM 17130</strain>
    </source>
</reference>